<comment type="caution">
    <text evidence="3">The sequence shown here is derived from an EMBL/GenBank/DDBJ whole genome shotgun (WGS) entry which is preliminary data.</text>
</comment>
<evidence type="ECO:0000256" key="1">
    <source>
        <dbReference type="SAM" id="Coils"/>
    </source>
</evidence>
<reference evidence="3 4" key="1">
    <citation type="submission" date="2019-03" db="EMBL/GenBank/DDBJ databases">
        <title>Sequencing the genomes of 1000 actinobacteria strains.</title>
        <authorList>
            <person name="Klenk H.-P."/>
        </authorList>
    </citation>
    <scope>NUCLEOTIDE SEQUENCE [LARGE SCALE GENOMIC DNA]</scope>
    <source>
        <strain evidence="3 4">DSM 18936</strain>
    </source>
</reference>
<dbReference type="EMBL" id="SOAU01000001">
    <property type="protein sequence ID" value="TDT15882.1"/>
    <property type="molecule type" value="Genomic_DNA"/>
</dbReference>
<feature type="region of interest" description="Disordered" evidence="2">
    <location>
        <begin position="1"/>
        <end position="54"/>
    </location>
</feature>
<dbReference type="Proteomes" id="UP000294558">
    <property type="component" value="Unassembled WGS sequence"/>
</dbReference>
<name>A0A4R7HXG2_9ACTN</name>
<evidence type="ECO:0000256" key="2">
    <source>
        <dbReference type="SAM" id="MobiDB-lite"/>
    </source>
</evidence>
<keyword evidence="4" id="KW-1185">Reference proteome</keyword>
<gene>
    <name evidence="3" type="ORF">BDK89_1461</name>
</gene>
<evidence type="ECO:0000313" key="4">
    <source>
        <dbReference type="Proteomes" id="UP000294558"/>
    </source>
</evidence>
<organism evidence="3 4">
    <name type="scientific">Ilumatobacter fluminis</name>
    <dbReference type="NCBI Taxonomy" id="467091"/>
    <lineage>
        <taxon>Bacteria</taxon>
        <taxon>Bacillati</taxon>
        <taxon>Actinomycetota</taxon>
        <taxon>Acidimicrobiia</taxon>
        <taxon>Acidimicrobiales</taxon>
        <taxon>Ilumatobacteraceae</taxon>
        <taxon>Ilumatobacter</taxon>
    </lineage>
</organism>
<proteinExistence type="predicted"/>
<keyword evidence="1" id="KW-0175">Coiled coil</keyword>
<sequence>MGEEKRKPGRARKWASDAERMRASRAAQRAEREAASRRAEKDTHDADRRSGKASVAVVSPVASASQLRASVVAPESVADHKDCEATIGALRRELVDLEERYDDLVLSRWMLSRKYEHALGRMRSHDPAGIVWLVEHLAEWERENEARRIGRLQDPHRELVRRRYEEEFERRLEQARRASQQ</sequence>
<feature type="compositionally biased region" description="Basic and acidic residues" evidence="2">
    <location>
        <begin position="14"/>
        <end position="50"/>
    </location>
</feature>
<dbReference type="AlphaFoldDB" id="A0A4R7HXG2"/>
<evidence type="ECO:0000313" key="3">
    <source>
        <dbReference type="EMBL" id="TDT15882.1"/>
    </source>
</evidence>
<protein>
    <submittedName>
        <fullName evidence="3">Uncharacterized protein</fullName>
    </submittedName>
</protein>
<accession>A0A4R7HXG2</accession>
<feature type="coiled-coil region" evidence="1">
    <location>
        <begin position="80"/>
        <end position="107"/>
    </location>
</feature>